<keyword evidence="1" id="KW-0472">Membrane</keyword>
<name>A0A396I7C5_MEDTR</name>
<organism evidence="2 3">
    <name type="scientific">Medicago truncatula</name>
    <name type="common">Barrel medic</name>
    <name type="synonym">Medicago tribuloides</name>
    <dbReference type="NCBI Taxonomy" id="3880"/>
    <lineage>
        <taxon>Eukaryota</taxon>
        <taxon>Viridiplantae</taxon>
        <taxon>Streptophyta</taxon>
        <taxon>Embryophyta</taxon>
        <taxon>Tracheophyta</taxon>
        <taxon>Spermatophyta</taxon>
        <taxon>Magnoliopsida</taxon>
        <taxon>eudicotyledons</taxon>
        <taxon>Gunneridae</taxon>
        <taxon>Pentapetalae</taxon>
        <taxon>rosids</taxon>
        <taxon>fabids</taxon>
        <taxon>Fabales</taxon>
        <taxon>Fabaceae</taxon>
        <taxon>Papilionoideae</taxon>
        <taxon>50 kb inversion clade</taxon>
        <taxon>NPAAA clade</taxon>
        <taxon>Hologalegina</taxon>
        <taxon>IRL clade</taxon>
        <taxon>Trifolieae</taxon>
        <taxon>Medicago</taxon>
    </lineage>
</organism>
<evidence type="ECO:0000313" key="3">
    <source>
        <dbReference type="Proteomes" id="UP000265566"/>
    </source>
</evidence>
<protein>
    <recommendedName>
        <fullName evidence="4">Transmembrane protein</fullName>
    </recommendedName>
</protein>
<reference evidence="3" key="1">
    <citation type="journal article" date="2018" name="Nat. Plants">
        <title>Whole-genome landscape of Medicago truncatula symbiotic genes.</title>
        <authorList>
            <person name="Pecrix Y."/>
            <person name="Staton S.E."/>
            <person name="Sallet E."/>
            <person name="Lelandais-Briere C."/>
            <person name="Moreau S."/>
            <person name="Carrere S."/>
            <person name="Blein T."/>
            <person name="Jardinaud M.F."/>
            <person name="Latrasse D."/>
            <person name="Zouine M."/>
            <person name="Zahm M."/>
            <person name="Kreplak J."/>
            <person name="Mayjonade B."/>
            <person name="Satge C."/>
            <person name="Perez M."/>
            <person name="Cauet S."/>
            <person name="Marande W."/>
            <person name="Chantry-Darmon C."/>
            <person name="Lopez-Roques C."/>
            <person name="Bouchez O."/>
            <person name="Berard A."/>
            <person name="Debelle F."/>
            <person name="Munos S."/>
            <person name="Bendahmane A."/>
            <person name="Berges H."/>
            <person name="Niebel A."/>
            <person name="Buitink J."/>
            <person name="Frugier F."/>
            <person name="Benhamed M."/>
            <person name="Crespi M."/>
            <person name="Gouzy J."/>
            <person name="Gamas P."/>
        </authorList>
    </citation>
    <scope>NUCLEOTIDE SEQUENCE [LARGE SCALE GENOMIC DNA]</scope>
    <source>
        <strain evidence="3">cv. Jemalong A17</strain>
    </source>
</reference>
<evidence type="ECO:0000256" key="1">
    <source>
        <dbReference type="SAM" id="Phobius"/>
    </source>
</evidence>
<dbReference type="Gramene" id="rna21599">
    <property type="protein sequence ID" value="RHN59555.1"/>
    <property type="gene ID" value="gene21599"/>
</dbReference>
<evidence type="ECO:0008006" key="4">
    <source>
        <dbReference type="Google" id="ProtNLM"/>
    </source>
</evidence>
<dbReference type="AlphaFoldDB" id="A0A396I7C5"/>
<sequence>MRYESLDFWLSACCSLVFLNMMLIFVAVLLIQVPSPPCFSVLFNFWVV</sequence>
<gene>
    <name evidence="2" type="ORF">MtrunA17_Chr4g0014571</name>
</gene>
<dbReference type="Proteomes" id="UP000265566">
    <property type="component" value="Chromosome 4"/>
</dbReference>
<comment type="caution">
    <text evidence="2">The sequence shown here is derived from an EMBL/GenBank/DDBJ whole genome shotgun (WGS) entry which is preliminary data.</text>
</comment>
<evidence type="ECO:0000313" key="2">
    <source>
        <dbReference type="EMBL" id="RHN59555.1"/>
    </source>
</evidence>
<keyword evidence="1" id="KW-1133">Transmembrane helix</keyword>
<accession>A0A396I7C5</accession>
<proteinExistence type="predicted"/>
<feature type="transmembrane region" description="Helical" evidence="1">
    <location>
        <begin position="6"/>
        <end position="31"/>
    </location>
</feature>
<keyword evidence="1" id="KW-0812">Transmembrane</keyword>
<dbReference type="EMBL" id="PSQE01000004">
    <property type="protein sequence ID" value="RHN59555.1"/>
    <property type="molecule type" value="Genomic_DNA"/>
</dbReference>